<dbReference type="InterPro" id="IPR017907">
    <property type="entry name" value="Znf_RING_CS"/>
</dbReference>
<keyword evidence="2" id="KW-0479">Metal-binding</keyword>
<feature type="domain" description="RING-type" evidence="8">
    <location>
        <begin position="15"/>
        <end position="56"/>
    </location>
</feature>
<dbReference type="GO" id="GO:0005737">
    <property type="term" value="C:cytoplasm"/>
    <property type="evidence" value="ECO:0007669"/>
    <property type="project" value="UniProtKB-ARBA"/>
</dbReference>
<dbReference type="RefSeq" id="XP_017263603.1">
    <property type="nucleotide sequence ID" value="XM_017408114.3"/>
</dbReference>
<dbReference type="SUPFAM" id="SSF57845">
    <property type="entry name" value="B-box zinc-binding domain"/>
    <property type="match status" value="1"/>
</dbReference>
<dbReference type="InterPro" id="IPR006574">
    <property type="entry name" value="PRY"/>
</dbReference>
<dbReference type="SMART" id="SM00336">
    <property type="entry name" value="BBOX"/>
    <property type="match status" value="1"/>
</dbReference>
<dbReference type="AlphaFoldDB" id="A0A3Q3GT04"/>
<protein>
    <submittedName>
        <fullName evidence="11">E3 ubiquitin-protein ligase TRIM21-like</fullName>
    </submittedName>
</protein>
<evidence type="ECO:0000256" key="5">
    <source>
        <dbReference type="ARBA" id="ARBA00022859"/>
    </source>
</evidence>
<evidence type="ECO:0000256" key="3">
    <source>
        <dbReference type="ARBA" id="ARBA00022771"/>
    </source>
</evidence>
<dbReference type="OMA" id="IWLRKGN"/>
<evidence type="ECO:0000313" key="12">
    <source>
        <dbReference type="Proteomes" id="UP000264800"/>
    </source>
</evidence>
<evidence type="ECO:0000256" key="4">
    <source>
        <dbReference type="ARBA" id="ARBA00022833"/>
    </source>
</evidence>
<dbReference type="SUPFAM" id="SSF49899">
    <property type="entry name" value="Concanavalin A-like lectins/glucanases"/>
    <property type="match status" value="1"/>
</dbReference>
<evidence type="ECO:0000256" key="7">
    <source>
        <dbReference type="SAM" id="Coils"/>
    </source>
</evidence>
<dbReference type="Pfam" id="PF13765">
    <property type="entry name" value="PRY"/>
    <property type="match status" value="1"/>
</dbReference>
<keyword evidence="4" id="KW-0862">Zinc</keyword>
<feature type="domain" description="B box-type" evidence="9">
    <location>
        <begin position="147"/>
        <end position="187"/>
    </location>
</feature>
<dbReference type="PANTHER" id="PTHR25465:SF32">
    <property type="entry name" value="BLOODTHIRSTY-RELATED GENE FAMILY, MEMBER 16 ISOFORM X1-RELATED"/>
    <property type="match status" value="1"/>
</dbReference>
<dbReference type="Gene3D" id="2.60.120.920">
    <property type="match status" value="1"/>
</dbReference>
<dbReference type="PRINTS" id="PR01407">
    <property type="entry name" value="BUTYPHLNCDUF"/>
</dbReference>
<sequence length="544" mass="61710">MASAKSLITEEQVCCSICLDVFTKPASIPCGHTFCLDCITTHWAIVNTLFQCPLCKEEFYPKPMLRVNIFIAEMAEKFKNTVKSQSSSAPEQTGSGKVLCNLCTEPKSTAIKSCLVCFLSYCQTHLERHEKIPALMKHKLIHTVDNLESRLCKNHDEPFEFFCGEDQMFLCESCKNGDHKKHKIVNLEEEAQTRKQQLGTEKKCTDQMIHARQQKIDAIQCSLKASKSNAEEAVSYSRDRMTALVDYIKKSQNELSEVIDIKLKTSEKEAEDFIKELNAEITEIKLKNQQLNNISLTDDPFRFLENVLSLTISSPQVKDWSNVRFNPTQCAIQETLAKLETSVTTEINKLCDPSFKEKQKYAVNVTFDPDTANAGLNVSADGKRVTHGNQRRKVPNKPERFDHVLNVLAKQGFSSGKFYYEVQVKDKTQWDLGVVYESINRKGDIRLSPKNGYWTIWLRKGEELTANAGPPISLDVRKIPEKVGVFVDYEEGQVSFYDVDVRANIFSFFGCAFTGKLFPFFSPCSNDKGKNLAPLIITPITYKK</sequence>
<dbReference type="SMART" id="SM00589">
    <property type="entry name" value="PRY"/>
    <property type="match status" value="1"/>
</dbReference>
<evidence type="ECO:0000313" key="11">
    <source>
        <dbReference type="Ensembl" id="ENSKMAP00000026377.1"/>
    </source>
</evidence>
<reference evidence="11" key="2">
    <citation type="submission" date="2025-09" db="UniProtKB">
        <authorList>
            <consortium name="Ensembl"/>
        </authorList>
    </citation>
    <scope>IDENTIFICATION</scope>
</reference>
<organism evidence="11 12">
    <name type="scientific">Kryptolebias marmoratus</name>
    <name type="common">Mangrove killifish</name>
    <name type="synonym">Rivulus marmoratus</name>
    <dbReference type="NCBI Taxonomy" id="37003"/>
    <lineage>
        <taxon>Eukaryota</taxon>
        <taxon>Metazoa</taxon>
        <taxon>Chordata</taxon>
        <taxon>Craniata</taxon>
        <taxon>Vertebrata</taxon>
        <taxon>Euteleostomi</taxon>
        <taxon>Actinopterygii</taxon>
        <taxon>Neopterygii</taxon>
        <taxon>Teleostei</taxon>
        <taxon>Neoteleostei</taxon>
        <taxon>Acanthomorphata</taxon>
        <taxon>Ovalentaria</taxon>
        <taxon>Atherinomorphae</taxon>
        <taxon>Cyprinodontiformes</taxon>
        <taxon>Rivulidae</taxon>
        <taxon>Kryptolebias</taxon>
    </lineage>
</organism>
<evidence type="ECO:0000256" key="6">
    <source>
        <dbReference type="PROSITE-ProRule" id="PRU00024"/>
    </source>
</evidence>
<dbReference type="CDD" id="cd19769">
    <property type="entry name" value="Bbox2_TRIM16-like"/>
    <property type="match status" value="1"/>
</dbReference>
<keyword evidence="1" id="KW-0399">Innate immunity</keyword>
<dbReference type="InterPro" id="IPR051051">
    <property type="entry name" value="E3_ubiq-ligase_TRIM/RNF"/>
</dbReference>
<keyword evidence="12" id="KW-1185">Reference proteome</keyword>
<dbReference type="Pfam" id="PF25600">
    <property type="entry name" value="TRIM_CC"/>
    <property type="match status" value="1"/>
</dbReference>
<dbReference type="PROSITE" id="PS50188">
    <property type="entry name" value="B302_SPRY"/>
    <property type="match status" value="1"/>
</dbReference>
<dbReference type="InterPro" id="IPR000315">
    <property type="entry name" value="Znf_B-box"/>
</dbReference>
<dbReference type="SUPFAM" id="SSF57850">
    <property type="entry name" value="RING/U-box"/>
    <property type="match status" value="1"/>
</dbReference>
<keyword evidence="5" id="KW-0391">Immunity</keyword>
<feature type="domain" description="B30.2/SPRY" evidence="10">
    <location>
        <begin position="345"/>
        <end position="542"/>
    </location>
</feature>
<dbReference type="InterPro" id="IPR001841">
    <property type="entry name" value="Znf_RING"/>
</dbReference>
<dbReference type="Proteomes" id="UP000264800">
    <property type="component" value="Unplaced"/>
</dbReference>
<reference evidence="11" key="1">
    <citation type="submission" date="2025-08" db="UniProtKB">
        <authorList>
            <consortium name="Ensembl"/>
        </authorList>
    </citation>
    <scope>IDENTIFICATION</scope>
</reference>
<dbReference type="PROSITE" id="PS00518">
    <property type="entry name" value="ZF_RING_1"/>
    <property type="match status" value="1"/>
</dbReference>
<dbReference type="KEGG" id="kmr:108231199"/>
<name>A0A3Q3GT04_KRYMA</name>
<proteinExistence type="predicted"/>
<dbReference type="Gene3D" id="3.30.40.10">
    <property type="entry name" value="Zinc/RING finger domain, C3HC4 (zinc finger)"/>
    <property type="match status" value="1"/>
</dbReference>
<keyword evidence="7" id="KW-0175">Coiled coil</keyword>
<dbReference type="PANTHER" id="PTHR25465">
    <property type="entry name" value="B-BOX DOMAIN CONTAINING"/>
    <property type="match status" value="1"/>
</dbReference>
<dbReference type="PROSITE" id="PS50119">
    <property type="entry name" value="ZF_BBOX"/>
    <property type="match status" value="1"/>
</dbReference>
<dbReference type="Pfam" id="PF00622">
    <property type="entry name" value="SPRY"/>
    <property type="match status" value="1"/>
</dbReference>
<dbReference type="SMART" id="SM00449">
    <property type="entry name" value="SPRY"/>
    <property type="match status" value="1"/>
</dbReference>
<dbReference type="InterPro" id="IPR013320">
    <property type="entry name" value="ConA-like_dom_sf"/>
</dbReference>
<dbReference type="Pfam" id="PF00643">
    <property type="entry name" value="zf-B_box"/>
    <property type="match status" value="1"/>
</dbReference>
<dbReference type="GO" id="GO:0045087">
    <property type="term" value="P:innate immune response"/>
    <property type="evidence" value="ECO:0007669"/>
    <property type="project" value="UniProtKB-KW"/>
</dbReference>
<dbReference type="InterPro" id="IPR003879">
    <property type="entry name" value="Butyrophylin_SPRY"/>
</dbReference>
<dbReference type="GeneID" id="108231199"/>
<dbReference type="FunFam" id="2.60.120.920:FF:000004">
    <property type="entry name" value="Butyrophilin subfamily 1 member A1"/>
    <property type="match status" value="1"/>
</dbReference>
<dbReference type="InterPro" id="IPR043136">
    <property type="entry name" value="B30.2/SPRY_sf"/>
</dbReference>
<dbReference type="CDD" id="cd13733">
    <property type="entry name" value="SPRY_PRY_C-I_1"/>
    <property type="match status" value="1"/>
</dbReference>
<dbReference type="Gene3D" id="4.10.830.40">
    <property type="match status" value="1"/>
</dbReference>
<dbReference type="Pfam" id="PF15227">
    <property type="entry name" value="zf-C3HC4_4"/>
    <property type="match status" value="1"/>
</dbReference>
<evidence type="ECO:0000259" key="9">
    <source>
        <dbReference type="PROSITE" id="PS50119"/>
    </source>
</evidence>
<evidence type="ECO:0000256" key="1">
    <source>
        <dbReference type="ARBA" id="ARBA00022588"/>
    </source>
</evidence>
<dbReference type="SMART" id="SM00184">
    <property type="entry name" value="RING"/>
    <property type="match status" value="1"/>
</dbReference>
<dbReference type="InterPro" id="IPR058030">
    <property type="entry name" value="TRIM8/14/16/25/29/45/65_CC"/>
</dbReference>
<dbReference type="InterPro" id="IPR013083">
    <property type="entry name" value="Znf_RING/FYVE/PHD"/>
</dbReference>
<evidence type="ECO:0000256" key="2">
    <source>
        <dbReference type="ARBA" id="ARBA00022723"/>
    </source>
</evidence>
<dbReference type="PROSITE" id="PS50089">
    <property type="entry name" value="ZF_RING_2"/>
    <property type="match status" value="1"/>
</dbReference>
<feature type="coiled-coil region" evidence="7">
    <location>
        <begin position="263"/>
        <end position="294"/>
    </location>
</feature>
<dbReference type="Ensembl" id="ENSKMAT00000026716.1">
    <property type="protein sequence ID" value="ENSKMAP00000026377.1"/>
    <property type="gene ID" value="ENSKMAG00000019574.1"/>
</dbReference>
<dbReference type="OrthoDB" id="6270329at2759"/>
<evidence type="ECO:0000259" key="8">
    <source>
        <dbReference type="PROSITE" id="PS50089"/>
    </source>
</evidence>
<dbReference type="InterPro" id="IPR003877">
    <property type="entry name" value="SPRY_dom"/>
</dbReference>
<dbReference type="Gene3D" id="3.30.160.60">
    <property type="entry name" value="Classic Zinc Finger"/>
    <property type="match status" value="1"/>
</dbReference>
<keyword evidence="3 6" id="KW-0863">Zinc-finger</keyword>
<dbReference type="GeneTree" id="ENSGT01040000240385"/>
<evidence type="ECO:0000259" key="10">
    <source>
        <dbReference type="PROSITE" id="PS50188"/>
    </source>
</evidence>
<dbReference type="InterPro" id="IPR001870">
    <property type="entry name" value="B30.2/SPRY"/>
</dbReference>
<dbReference type="GO" id="GO:0008270">
    <property type="term" value="F:zinc ion binding"/>
    <property type="evidence" value="ECO:0007669"/>
    <property type="project" value="UniProtKB-KW"/>
</dbReference>
<accession>A0A3Q3GT04</accession>